<dbReference type="SMR" id="A0A3B5Y7D7"/>
<dbReference type="Proteomes" id="UP000019116">
    <property type="component" value="Chromosome 1A"/>
</dbReference>
<dbReference type="AlphaFoldDB" id="A0A3B5Y7D7"/>
<evidence type="ECO:0000313" key="2">
    <source>
        <dbReference type="Proteomes" id="UP000019116"/>
    </source>
</evidence>
<dbReference type="Gramene" id="TraesSYM1A03G00182850.1">
    <property type="protein sequence ID" value="TraesSYM1A03G00182850.1.CDS1"/>
    <property type="gene ID" value="TraesSYM1A03G00182850"/>
</dbReference>
<dbReference type="Gramene" id="TraesCLE_scaffold_057855_01G000100.1">
    <property type="protein sequence ID" value="TraesCLE_scaffold_057855_01G000100.1"/>
    <property type="gene ID" value="TraesCLE_scaffold_057855_01G000100"/>
</dbReference>
<dbReference type="Gramene" id="TraesCS1A03G1060100.1">
    <property type="protein sequence ID" value="TraesCS1A03G1060100.1.CDS1"/>
    <property type="gene ID" value="TraesCS1A03G1060100"/>
</dbReference>
<dbReference type="Gramene" id="TraesMAC1A03G00179190.2">
    <property type="protein sequence ID" value="TraesMAC1A03G00179190.2.CDS1"/>
    <property type="gene ID" value="TraesMAC1A03G00179190"/>
</dbReference>
<dbReference type="Gramene" id="TraesMAC1A03G00179190.1">
    <property type="protein sequence ID" value="TraesMAC1A03G00179190.1.CDS1"/>
    <property type="gene ID" value="TraesMAC1A03G00179190"/>
</dbReference>
<reference evidence="1" key="2">
    <citation type="submission" date="2018-10" db="UniProtKB">
        <authorList>
            <consortium name="EnsemblPlants"/>
        </authorList>
    </citation>
    <scope>IDENTIFICATION</scope>
</reference>
<evidence type="ECO:0000313" key="1">
    <source>
        <dbReference type="EnsemblPlants" id="TraesCS1A02G436100.1.cds1"/>
    </source>
</evidence>
<proteinExistence type="predicted"/>
<dbReference type="Gramene" id="TraesCAD_scaffold_102892_01G000300.1">
    <property type="protein sequence ID" value="TraesCAD_scaffold_102892_01G000300.1"/>
    <property type="gene ID" value="TraesCAD_scaffold_102892_01G000300"/>
</dbReference>
<accession>A0A3B5Y7D7</accession>
<dbReference type="Gramene" id="TraesLDM1A03G00178110.1">
    <property type="protein sequence ID" value="TraesLDM1A03G00178110.1.CDS1"/>
    <property type="gene ID" value="TraesLDM1A03G00178110"/>
</dbReference>
<sequence>MNLAADLAIEYMENKENKVLVDYNYYQLEQNKKTCARVSDKLLEKSEDINQRSNKIKLITKEACNYVDEVRAASNKIHCLTGVALDPTTSMSVSNLRQALLVIHDAVIALQNTTTTASQFLEEEGMYSDEDVADPVYTGHSDEDSAEDCHPDMNDDYAHYMRYP</sequence>
<dbReference type="Gramene" id="TraesARI1A03G00182260.1">
    <property type="protein sequence ID" value="TraesARI1A03G00182260.1.CDS1"/>
    <property type="gene ID" value="TraesARI1A03G00182260"/>
</dbReference>
<name>A0A3B5Y7D7_WHEAT</name>
<dbReference type="Gramene" id="TraesJAG1A03G00178000.2">
    <property type="protein sequence ID" value="TraesJAG1A03G00178000.2.CDS1"/>
    <property type="gene ID" value="TraesJAG1A03G00178000"/>
</dbReference>
<protein>
    <submittedName>
        <fullName evidence="1">Uncharacterized protein</fullName>
    </submittedName>
</protein>
<dbReference type="Gramene" id="TraesSYM1A03G00182850.3">
    <property type="protein sequence ID" value="TraesSYM1A03G00182850.3.CDS1"/>
    <property type="gene ID" value="TraesSYM1A03G00182850"/>
</dbReference>
<organism evidence="1">
    <name type="scientific">Triticum aestivum</name>
    <name type="common">Wheat</name>
    <dbReference type="NCBI Taxonomy" id="4565"/>
    <lineage>
        <taxon>Eukaryota</taxon>
        <taxon>Viridiplantae</taxon>
        <taxon>Streptophyta</taxon>
        <taxon>Embryophyta</taxon>
        <taxon>Tracheophyta</taxon>
        <taxon>Spermatophyta</taxon>
        <taxon>Magnoliopsida</taxon>
        <taxon>Liliopsida</taxon>
        <taxon>Poales</taxon>
        <taxon>Poaceae</taxon>
        <taxon>BOP clade</taxon>
        <taxon>Pooideae</taxon>
        <taxon>Triticodae</taxon>
        <taxon>Triticeae</taxon>
        <taxon>Triticinae</taxon>
        <taxon>Triticum</taxon>
    </lineage>
</organism>
<dbReference type="Gramene" id="TraesSTA1A03G00179600.1">
    <property type="protein sequence ID" value="TraesSTA1A03G00179600.1.CDS1"/>
    <property type="gene ID" value="TraesSTA1A03G00179600"/>
</dbReference>
<dbReference type="Gramene" id="TraesSYM1A03G00182850.2">
    <property type="protein sequence ID" value="TraesSYM1A03G00182850.2.CDS1"/>
    <property type="gene ID" value="TraesSYM1A03G00182850"/>
</dbReference>
<dbReference type="Gramene" id="TraesROB_scaffold_055078_01G000100.1">
    <property type="protein sequence ID" value="TraesROB_scaffold_055078_01G000100.1"/>
    <property type="gene ID" value="TraesROB_scaffold_055078_01G000100"/>
</dbReference>
<dbReference type="EnsemblPlants" id="TraesCS1A02G436100.1">
    <property type="protein sequence ID" value="TraesCS1A02G436100.1.cds1"/>
    <property type="gene ID" value="TraesCS1A02G436100"/>
</dbReference>
<keyword evidence="2" id="KW-1185">Reference proteome</keyword>
<dbReference type="Gramene" id="TraesSTA1A03G00179600.2">
    <property type="protein sequence ID" value="TraesSTA1A03G00179600.2.CDS1"/>
    <property type="gene ID" value="TraesSTA1A03G00179600"/>
</dbReference>
<dbReference type="Gramene" id="TraesJAG1A03G00178000.1">
    <property type="protein sequence ID" value="TraesJAG1A03G00178000.1.CDS1"/>
    <property type="gene ID" value="TraesJAG1A03G00178000"/>
</dbReference>
<dbReference type="Gramene" id="TraesMAC1A03G00179190.3">
    <property type="protein sequence ID" value="TraesMAC1A03G00179190.3.CDS1"/>
    <property type="gene ID" value="TraesMAC1A03G00179190"/>
</dbReference>
<reference evidence="1" key="1">
    <citation type="submission" date="2018-08" db="EMBL/GenBank/DDBJ databases">
        <authorList>
            <person name="Rossello M."/>
        </authorList>
    </citation>
    <scope>NUCLEOTIDE SEQUENCE [LARGE SCALE GENOMIC DNA]</scope>
    <source>
        <strain evidence="1">cv. Chinese Spring</strain>
    </source>
</reference>
<dbReference type="Gramene" id="TraesCS1A02G436100.1">
    <property type="protein sequence ID" value="TraesCS1A02G436100.1.cds1"/>
    <property type="gene ID" value="TraesCS1A02G436100"/>
</dbReference>